<dbReference type="Gene3D" id="3.90.550.10">
    <property type="entry name" value="Spore Coat Polysaccharide Biosynthesis Protein SpsA, Chain A"/>
    <property type="match status" value="1"/>
</dbReference>
<dbReference type="RefSeq" id="WP_188364766.1">
    <property type="nucleotide sequence ID" value="NZ_BAABJF010000015.1"/>
</dbReference>
<dbReference type="Pfam" id="PF13632">
    <property type="entry name" value="Glyco_trans_2_3"/>
    <property type="match status" value="1"/>
</dbReference>
<feature type="domain" description="Glycosyltransferase 2-like" evidence="2">
    <location>
        <begin position="162"/>
        <end position="237"/>
    </location>
</feature>
<proteinExistence type="predicted"/>
<comment type="caution">
    <text evidence="3">The sequence shown here is derived from an EMBL/GenBank/DDBJ whole genome shotgun (WGS) entry which is preliminary data.</text>
</comment>
<evidence type="ECO:0000259" key="1">
    <source>
        <dbReference type="Pfam" id="PF00535"/>
    </source>
</evidence>
<evidence type="ECO:0000313" key="4">
    <source>
        <dbReference type="Proteomes" id="UP000605253"/>
    </source>
</evidence>
<dbReference type="InterPro" id="IPR001173">
    <property type="entry name" value="Glyco_trans_2-like"/>
</dbReference>
<dbReference type="AlphaFoldDB" id="A0A917CMH8"/>
<feature type="domain" description="Glycosyltransferase 2-like" evidence="1">
    <location>
        <begin position="6"/>
        <end position="134"/>
    </location>
</feature>
<keyword evidence="4" id="KW-1185">Reference proteome</keyword>
<gene>
    <name evidence="3" type="primary">gtrB</name>
    <name evidence="3" type="ORF">GCM10011365_11620</name>
</gene>
<evidence type="ECO:0000313" key="3">
    <source>
        <dbReference type="EMBL" id="GGF92078.1"/>
    </source>
</evidence>
<dbReference type="Proteomes" id="UP000605253">
    <property type="component" value="Unassembled WGS sequence"/>
</dbReference>
<reference evidence="3" key="1">
    <citation type="journal article" date="2014" name="Int. J. Syst. Evol. Microbiol.">
        <title>Complete genome sequence of Corynebacterium casei LMG S-19264T (=DSM 44701T), isolated from a smear-ripened cheese.</title>
        <authorList>
            <consortium name="US DOE Joint Genome Institute (JGI-PGF)"/>
            <person name="Walter F."/>
            <person name="Albersmeier A."/>
            <person name="Kalinowski J."/>
            <person name="Ruckert C."/>
        </authorList>
    </citation>
    <scope>NUCLEOTIDE SEQUENCE</scope>
    <source>
        <strain evidence="3">CGMCC 1.12181</strain>
    </source>
</reference>
<name>A0A917CMH8_9GAMM</name>
<dbReference type="PANTHER" id="PTHR43179:SF7">
    <property type="entry name" value="RHAMNOSYLTRANSFERASE WBBL"/>
    <property type="match status" value="1"/>
</dbReference>
<keyword evidence="3" id="KW-0808">Transferase</keyword>
<dbReference type="PANTHER" id="PTHR43179">
    <property type="entry name" value="RHAMNOSYLTRANSFERASE WBBL"/>
    <property type="match status" value="1"/>
</dbReference>
<evidence type="ECO:0000259" key="2">
    <source>
        <dbReference type="Pfam" id="PF13632"/>
    </source>
</evidence>
<dbReference type="SUPFAM" id="SSF53448">
    <property type="entry name" value="Nucleotide-diphospho-sugar transferases"/>
    <property type="match status" value="1"/>
</dbReference>
<dbReference type="GO" id="GO:0016740">
    <property type="term" value="F:transferase activity"/>
    <property type="evidence" value="ECO:0007669"/>
    <property type="project" value="UniProtKB-KW"/>
</dbReference>
<dbReference type="EMBL" id="BMEO01000004">
    <property type="protein sequence ID" value="GGF92078.1"/>
    <property type="molecule type" value="Genomic_DNA"/>
</dbReference>
<sequence length="263" mass="30395">MLQWDLVTITYQNQSTLNRFLAPWLSDDQRFCLWVVDNGSKDTTVAQLKAQLKNTQYEFNADNRGYASAANQGASMGYFDYIVFINPDCFAGPDDIEPMVEYLRDNPQTGLAGCRVLNEDGHLQPASCRRLPTFWRVFIHMSGLYRLGLPGINKSAHNAETSGYVEAVNGALFVVRRDLFEQLGGFDTDFPLHFEDLDLMRRCLNAGYRIHYQADVRATHLKGQSSTRSDLIKQWKKQGIQRYFSKHRPRWEQWILNRLLVLF</sequence>
<organism evidence="3 4">
    <name type="scientific">Marinicella pacifica</name>
    <dbReference type="NCBI Taxonomy" id="1171543"/>
    <lineage>
        <taxon>Bacteria</taxon>
        <taxon>Pseudomonadati</taxon>
        <taxon>Pseudomonadota</taxon>
        <taxon>Gammaproteobacteria</taxon>
        <taxon>Lysobacterales</taxon>
        <taxon>Marinicellaceae</taxon>
        <taxon>Marinicella</taxon>
    </lineage>
</organism>
<protein>
    <submittedName>
        <fullName evidence="3">Glycosyl transferase</fullName>
    </submittedName>
</protein>
<dbReference type="InterPro" id="IPR029044">
    <property type="entry name" value="Nucleotide-diphossugar_trans"/>
</dbReference>
<reference evidence="3" key="2">
    <citation type="submission" date="2020-09" db="EMBL/GenBank/DDBJ databases">
        <authorList>
            <person name="Sun Q."/>
            <person name="Zhou Y."/>
        </authorList>
    </citation>
    <scope>NUCLEOTIDE SEQUENCE</scope>
    <source>
        <strain evidence="3">CGMCC 1.12181</strain>
    </source>
</reference>
<dbReference type="Pfam" id="PF00535">
    <property type="entry name" value="Glycos_transf_2"/>
    <property type="match status" value="1"/>
</dbReference>
<accession>A0A917CMH8</accession>